<dbReference type="Pfam" id="PF21117">
    <property type="entry name" value="MRB1590_C"/>
    <property type="match status" value="1"/>
</dbReference>
<dbReference type="InterPro" id="IPR019195">
    <property type="entry name" value="ABC_ATPase_put"/>
</dbReference>
<organism evidence="4 5">
    <name type="scientific">Okeania hirsuta</name>
    <dbReference type="NCBI Taxonomy" id="1458930"/>
    <lineage>
        <taxon>Bacteria</taxon>
        <taxon>Bacillati</taxon>
        <taxon>Cyanobacteriota</taxon>
        <taxon>Cyanophyceae</taxon>
        <taxon>Oscillatoriophycideae</taxon>
        <taxon>Oscillatoriales</taxon>
        <taxon>Microcoleaceae</taxon>
        <taxon>Okeania</taxon>
    </lineage>
</organism>
<gene>
    <name evidence="4" type="ORF">D5R40_25790</name>
</gene>
<evidence type="ECO:0000259" key="1">
    <source>
        <dbReference type="Pfam" id="PF09818"/>
    </source>
</evidence>
<evidence type="ECO:0000259" key="2">
    <source>
        <dbReference type="Pfam" id="PF20446"/>
    </source>
</evidence>
<dbReference type="InterPro" id="IPR046834">
    <property type="entry name" value="ABC_ATPase_C"/>
</dbReference>
<protein>
    <submittedName>
        <fullName evidence="4">ATPase</fullName>
    </submittedName>
</protein>
<sequence length="610" mass="67488">MTNQQTLRQKLLDLDNCNYKAYRDIQGSYEFPDFTLIIDYIQGDPFGAPSKLRVQVPYTVAAFPPELYKSPIREVALRDFLTRKFDRMAYEVSGRRGTGKSGMVAITKMGQEVLERTSVYLANIDPPAPKVVSPGSNPALQRGKPIKLKNNPQKGVEVRLIVGLPANGRRILGRQAAEMLCDDMPYIVHRSLKYEQLDADACRRHVETVEDTDSLRKQLVEKNLVAFVANGAILPRRSGVDSRPLSSENVVPFQSPASLEVELECPNQGKISGMGISKGVTLIVGGGYHGKSTLLKAIELGVYNHIPGDGREFVVTDPAAVKIRAEDGRSVAGVDISPFINQLPQGRSTTEFTTENASGSTSQAANIMEVLEIGVKKDPPEEIATTSPILLVDEDTAATNFMIRDRRMQELIAKDNEPISPFIDKVRQLYNDYQVSTILVMGGSGDYFEVADKIIAMENFKAREVTEKAKEIAEKYVTGRTPEGGEEFGEIRARIPLSESLDPSRGRRDVRLKVRDVDEVVFGSEDVDLSSVEQLVSKDQLTAIGAAMVYAKKQYMDSDRTLSEVVDAIMVDIESKGLDVLLPFPQADLAIFRRFELAAAINRLRTLKVK</sequence>
<dbReference type="PANTHER" id="PTHR38149">
    <property type="entry name" value="ATPASE"/>
    <property type="match status" value="1"/>
</dbReference>
<dbReference type="PANTHER" id="PTHR38149:SF1">
    <property type="entry name" value="ATPASE"/>
    <property type="match status" value="1"/>
</dbReference>
<feature type="domain" description="ATPase of the ABC class C-terminal" evidence="1">
    <location>
        <begin position="200"/>
        <end position="494"/>
    </location>
</feature>
<feature type="domain" description="MRB1590-like C-terminal" evidence="3">
    <location>
        <begin position="512"/>
        <end position="610"/>
    </location>
</feature>
<dbReference type="AlphaFoldDB" id="A0A3N6P425"/>
<comment type="caution">
    <text evidence="4">The sequence shown here is derived from an EMBL/GenBank/DDBJ whole genome shotgun (WGS) entry which is preliminary data.</text>
</comment>
<dbReference type="InterPro" id="IPR049069">
    <property type="entry name" value="MRB1590-like_C"/>
</dbReference>
<dbReference type="Pfam" id="PF09818">
    <property type="entry name" value="ABC_ATPase"/>
    <property type="match status" value="1"/>
</dbReference>
<dbReference type="OrthoDB" id="9809999at2"/>
<evidence type="ECO:0000313" key="5">
    <source>
        <dbReference type="Proteomes" id="UP000269154"/>
    </source>
</evidence>
<dbReference type="EMBL" id="RCBY01000213">
    <property type="protein sequence ID" value="RQH28312.1"/>
    <property type="molecule type" value="Genomic_DNA"/>
</dbReference>
<name>A0A3N6P425_9CYAN</name>
<dbReference type="RefSeq" id="WP_124146751.1">
    <property type="nucleotide sequence ID" value="NZ_CAWOKI010000192.1"/>
</dbReference>
<accession>A0A3N6P425</accession>
<dbReference type="InterPro" id="IPR046833">
    <property type="entry name" value="ABC_N"/>
</dbReference>
<evidence type="ECO:0000259" key="3">
    <source>
        <dbReference type="Pfam" id="PF21117"/>
    </source>
</evidence>
<proteinExistence type="predicted"/>
<dbReference type="Proteomes" id="UP000269154">
    <property type="component" value="Unassembled WGS sequence"/>
</dbReference>
<evidence type="ECO:0000313" key="4">
    <source>
        <dbReference type="EMBL" id="RQH28312.1"/>
    </source>
</evidence>
<keyword evidence="5" id="KW-1185">Reference proteome</keyword>
<feature type="domain" description="ATPase of the ABC class N-terminal" evidence="2">
    <location>
        <begin position="5"/>
        <end position="194"/>
    </location>
</feature>
<dbReference type="Pfam" id="PF20446">
    <property type="entry name" value="ABC_N"/>
    <property type="match status" value="1"/>
</dbReference>
<reference evidence="4 5" key="1">
    <citation type="journal article" date="2018" name="ACS Chem. Biol.">
        <title>Ketoreductase domain dysfunction expands chemodiversity: malyngamide biosynthesis in the cyanobacterium Okeania hirsuta.</title>
        <authorList>
            <person name="Moss N.A."/>
            <person name="Leao T."/>
            <person name="Rankin M."/>
            <person name="McCullough T.M."/>
            <person name="Qu P."/>
            <person name="Korobeynikov A."/>
            <person name="Smith J.L."/>
            <person name="Gerwick L."/>
            <person name="Gerwick W.H."/>
        </authorList>
    </citation>
    <scope>NUCLEOTIDE SEQUENCE [LARGE SCALE GENOMIC DNA]</scope>
    <source>
        <strain evidence="4 5">PAB10Feb10-1</strain>
    </source>
</reference>